<sequence>MEKLEDVGRRDDISVKSKKEWVNEMDGQNCNLKVRMELNQPTENLVVMEVKMIGIDVQSKEGVWRTKFWLEISRLVYRPRTPVPGWIASTAQLCEEFPFS</sequence>
<accession>A0A9Q0KZ02</accession>
<dbReference type="Proteomes" id="UP001141806">
    <property type="component" value="Unassembled WGS sequence"/>
</dbReference>
<dbReference type="AlphaFoldDB" id="A0A9Q0KZ02"/>
<organism evidence="1 2">
    <name type="scientific">Protea cynaroides</name>
    <dbReference type="NCBI Taxonomy" id="273540"/>
    <lineage>
        <taxon>Eukaryota</taxon>
        <taxon>Viridiplantae</taxon>
        <taxon>Streptophyta</taxon>
        <taxon>Embryophyta</taxon>
        <taxon>Tracheophyta</taxon>
        <taxon>Spermatophyta</taxon>
        <taxon>Magnoliopsida</taxon>
        <taxon>Proteales</taxon>
        <taxon>Proteaceae</taxon>
        <taxon>Protea</taxon>
    </lineage>
</organism>
<evidence type="ECO:0000313" key="2">
    <source>
        <dbReference type="Proteomes" id="UP001141806"/>
    </source>
</evidence>
<proteinExistence type="predicted"/>
<keyword evidence="2" id="KW-1185">Reference proteome</keyword>
<evidence type="ECO:0000313" key="1">
    <source>
        <dbReference type="EMBL" id="KAJ4979271.1"/>
    </source>
</evidence>
<dbReference type="Gene3D" id="3.30.310.80">
    <property type="entry name" value="Kinase associated domain 1, KA1"/>
    <property type="match status" value="1"/>
</dbReference>
<reference evidence="1" key="1">
    <citation type="journal article" date="2023" name="Plant J.">
        <title>The genome of the king protea, Protea cynaroides.</title>
        <authorList>
            <person name="Chang J."/>
            <person name="Duong T.A."/>
            <person name="Schoeman C."/>
            <person name="Ma X."/>
            <person name="Roodt D."/>
            <person name="Barker N."/>
            <person name="Li Z."/>
            <person name="Van de Peer Y."/>
            <person name="Mizrachi E."/>
        </authorList>
    </citation>
    <scope>NUCLEOTIDE SEQUENCE</scope>
    <source>
        <tissue evidence="1">Young leaves</tissue>
    </source>
</reference>
<gene>
    <name evidence="1" type="ORF">NE237_010051</name>
</gene>
<protein>
    <submittedName>
        <fullName evidence="1">Uncharacterized protein</fullName>
    </submittedName>
</protein>
<dbReference type="EMBL" id="JAMYWD010000002">
    <property type="protein sequence ID" value="KAJ4979271.1"/>
    <property type="molecule type" value="Genomic_DNA"/>
</dbReference>
<name>A0A9Q0KZ02_9MAGN</name>
<comment type="caution">
    <text evidence="1">The sequence shown here is derived from an EMBL/GenBank/DDBJ whole genome shotgun (WGS) entry which is preliminary data.</text>
</comment>